<name>A0A540VZ29_9ACTN</name>
<evidence type="ECO:0000256" key="1">
    <source>
        <dbReference type="ARBA" id="ARBA00022679"/>
    </source>
</evidence>
<reference evidence="3 4" key="1">
    <citation type="submission" date="2019-06" db="EMBL/GenBank/DDBJ databases">
        <title>Description of Kitasatospora acidophila sp. nov. isolated from pine grove soil, and reclassification of Streptomyces novaecaesareae to Kitasatospora novaeceasareae comb. nov.</title>
        <authorList>
            <person name="Kim M.J."/>
        </authorList>
    </citation>
    <scope>NUCLEOTIDE SEQUENCE [LARGE SCALE GENOMIC DNA]</scope>
    <source>
        <strain evidence="3 4">MMS16-CNU292</strain>
    </source>
</reference>
<evidence type="ECO:0000259" key="2">
    <source>
        <dbReference type="Pfam" id="PF08241"/>
    </source>
</evidence>
<dbReference type="OrthoDB" id="3636702at2"/>
<sequence>MRQPVAHSFTAVDHQPRPSDFVQVLDTLSCEPFYAAYKVRLRELLHPHPGARFLDVGAGTGAAALAMAQESGSIVAAIDCSTTMAGQARARGLPNVAVADAHLLPFRDASFDGAWADRVLQHVTNPGQLLVEMLRVIRPGGRIALADPDYDTQVLDITDQALARRVLRFRADVQLRNGTLAHQHAGLLSRLGVLDVTTEARTLVVRDPGEADNCLGLRTWADSAAEHGLLTRADAERFTAQFDEAVRTKRFTYALTFFLTSGTIAPNGCHDTSALKTEAWARRGQPALSP</sequence>
<dbReference type="GO" id="GO:0032259">
    <property type="term" value="P:methylation"/>
    <property type="evidence" value="ECO:0007669"/>
    <property type="project" value="UniProtKB-KW"/>
</dbReference>
<gene>
    <name evidence="3" type="ORF">E6W39_06495</name>
</gene>
<dbReference type="GO" id="GO:0008757">
    <property type="term" value="F:S-adenosylmethionine-dependent methyltransferase activity"/>
    <property type="evidence" value="ECO:0007669"/>
    <property type="project" value="InterPro"/>
</dbReference>
<dbReference type="Proteomes" id="UP000319103">
    <property type="component" value="Unassembled WGS sequence"/>
</dbReference>
<dbReference type="InterPro" id="IPR029063">
    <property type="entry name" value="SAM-dependent_MTases_sf"/>
</dbReference>
<feature type="domain" description="Methyltransferase type 11" evidence="2">
    <location>
        <begin position="54"/>
        <end position="144"/>
    </location>
</feature>
<dbReference type="SUPFAM" id="SSF53335">
    <property type="entry name" value="S-adenosyl-L-methionine-dependent methyltransferases"/>
    <property type="match status" value="1"/>
</dbReference>
<dbReference type="PANTHER" id="PTHR44068:SF11">
    <property type="entry name" value="GERANYL DIPHOSPHATE 2-C-METHYLTRANSFERASE"/>
    <property type="match status" value="1"/>
</dbReference>
<dbReference type="Pfam" id="PF08241">
    <property type="entry name" value="Methyltransf_11"/>
    <property type="match status" value="1"/>
</dbReference>
<dbReference type="PANTHER" id="PTHR44068">
    <property type="entry name" value="ZGC:194242"/>
    <property type="match status" value="1"/>
</dbReference>
<accession>A0A540VZ29</accession>
<dbReference type="EMBL" id="VIGB01000003">
    <property type="protein sequence ID" value="TQF01987.1"/>
    <property type="molecule type" value="Genomic_DNA"/>
</dbReference>
<keyword evidence="1 3" id="KW-0808">Transferase</keyword>
<dbReference type="AlphaFoldDB" id="A0A540VZ29"/>
<evidence type="ECO:0000313" key="4">
    <source>
        <dbReference type="Proteomes" id="UP000319103"/>
    </source>
</evidence>
<organism evidence="3 4">
    <name type="scientific">Kitasatospora acidiphila</name>
    <dbReference type="NCBI Taxonomy" id="2567942"/>
    <lineage>
        <taxon>Bacteria</taxon>
        <taxon>Bacillati</taxon>
        <taxon>Actinomycetota</taxon>
        <taxon>Actinomycetes</taxon>
        <taxon>Kitasatosporales</taxon>
        <taxon>Streptomycetaceae</taxon>
        <taxon>Kitasatospora</taxon>
    </lineage>
</organism>
<keyword evidence="3" id="KW-0489">Methyltransferase</keyword>
<evidence type="ECO:0000313" key="3">
    <source>
        <dbReference type="EMBL" id="TQF01987.1"/>
    </source>
</evidence>
<protein>
    <submittedName>
        <fullName evidence="3">Methyltransferase domain-containing protein</fullName>
    </submittedName>
</protein>
<comment type="caution">
    <text evidence="3">The sequence shown here is derived from an EMBL/GenBank/DDBJ whole genome shotgun (WGS) entry which is preliminary data.</text>
</comment>
<dbReference type="CDD" id="cd02440">
    <property type="entry name" value="AdoMet_MTases"/>
    <property type="match status" value="1"/>
</dbReference>
<dbReference type="InterPro" id="IPR013216">
    <property type="entry name" value="Methyltransf_11"/>
</dbReference>
<proteinExistence type="predicted"/>
<dbReference type="RefSeq" id="WP_141632703.1">
    <property type="nucleotide sequence ID" value="NZ_VIGB01000003.1"/>
</dbReference>
<keyword evidence="4" id="KW-1185">Reference proteome</keyword>
<dbReference type="InterPro" id="IPR050447">
    <property type="entry name" value="Erg6_SMT_methyltransf"/>
</dbReference>
<dbReference type="Gene3D" id="3.40.50.150">
    <property type="entry name" value="Vaccinia Virus protein VP39"/>
    <property type="match status" value="1"/>
</dbReference>